<dbReference type="InterPro" id="IPR007185">
    <property type="entry name" value="DNA_pol_a/d/e_bsu"/>
</dbReference>
<sequence length="612" mass="68050">MVDQWFAYTTSVLNGAAPSLEYLEKLERKELMKKKDHTDQHTSPVVVSEELLDKPDNLIRTPKGNHGGPKRIQTPAAHGRKLLDENMDISITSSPSGSCIVYAQRPDSRSVRCSYGLAKAKFHRSGDLDLQVKPLYEDGLQPNQKWMHEVLGRRSKCIDMMIEDFFSAIMHKHQLKLPDVQDTIGDGILLYGRIISDAGGKLNNQSVLLEQTQAHRGNTVTLNLSKLKKYSLFSGQVVAVKGTYLKSGNQKDKFVVDAIYSDASFHFLPDPPLIKAQHAGINVSIQRRTDVFPKLVLRRLVRIGVGISVPNRRSFPHHLDQLLQHVAQCADPGILIYRAGPTGCSGRLDVGLCLVLADTLQVVVACGPFTVRDNLCFEPLSDLLQYVKEYKPHVLILTGPFYDENHQGVHNGELRQSTDSFFRDLIHSTMHEVPETHVIVVSSRKEPHHFPVYPTPPYEVGQDYANLTLMPDPCMVNINGLVVGTTTADILFDIGSFECSVDQSNRGPPDRIGRLASYLLTQQSFYPLDPAGKDVYIDLTLMERNGVMEVKPHILILPSNLRFFVKEINGCLVVNPERLSKGSGGGSFARIEISPGSTQSICGRTACEVLKI</sequence>
<evidence type="ECO:0000313" key="11">
    <source>
        <dbReference type="Proteomes" id="UP000030742"/>
    </source>
</evidence>
<evidence type="ECO:0000256" key="3">
    <source>
        <dbReference type="ARBA" id="ARBA00018596"/>
    </source>
</evidence>
<dbReference type="STRING" id="77166.U4UF70"/>
<evidence type="ECO:0000256" key="6">
    <source>
        <dbReference type="PIRNR" id="PIRNR018300"/>
    </source>
</evidence>
<dbReference type="OrthoDB" id="336885at2759"/>
<evidence type="ECO:0000313" key="10">
    <source>
        <dbReference type="EMBL" id="ERL92624.1"/>
    </source>
</evidence>
<dbReference type="Gene3D" id="3.60.21.60">
    <property type="match status" value="2"/>
</dbReference>
<dbReference type="InterPro" id="IPR043034">
    <property type="entry name" value="DNA_pol_alpha_B_N_sf"/>
</dbReference>
<dbReference type="GO" id="GO:0006270">
    <property type="term" value="P:DNA replication initiation"/>
    <property type="evidence" value="ECO:0007669"/>
    <property type="project" value="TreeGrafter"/>
</dbReference>
<dbReference type="InterPro" id="IPR016722">
    <property type="entry name" value="DNA_pol_alpha_bsu"/>
</dbReference>
<dbReference type="Pfam" id="PF22062">
    <property type="entry name" value="OB_DPOA2"/>
    <property type="match status" value="1"/>
</dbReference>
<feature type="domain" description="DNA polymerase alpha/delta/epsilon subunit B" evidence="7">
    <location>
        <begin position="362"/>
        <end position="566"/>
    </location>
</feature>
<dbReference type="Pfam" id="PF04042">
    <property type="entry name" value="DNA_pol_E_B"/>
    <property type="match status" value="1"/>
</dbReference>
<feature type="domain" description="DNA polymerase alpha subunit B N-terminal" evidence="8">
    <location>
        <begin position="1"/>
        <end position="33"/>
    </location>
</feature>
<feature type="domain" description="DNA polymerase alpha subunit B OB" evidence="9">
    <location>
        <begin position="157"/>
        <end position="260"/>
    </location>
</feature>
<dbReference type="Gene3D" id="1.10.8.530">
    <property type="entry name" value="DNA polymerase alpha-primase, subunit B, N-terminal domain"/>
    <property type="match status" value="1"/>
</dbReference>
<keyword evidence="4 6" id="KW-0235">DNA replication</keyword>
<gene>
    <name evidence="10" type="ORF">D910_09937</name>
</gene>
<dbReference type="PANTHER" id="PTHR23061">
    <property type="entry name" value="DNA POLYMERASE 2 ALPHA 70 KDA SUBUNIT"/>
    <property type="match status" value="1"/>
</dbReference>
<dbReference type="Pfam" id="PF08418">
    <property type="entry name" value="Pol_alpha_B_N"/>
    <property type="match status" value="1"/>
</dbReference>
<evidence type="ECO:0000256" key="5">
    <source>
        <dbReference type="ARBA" id="ARBA00023242"/>
    </source>
</evidence>
<dbReference type="GO" id="GO:0003677">
    <property type="term" value="F:DNA binding"/>
    <property type="evidence" value="ECO:0007669"/>
    <property type="project" value="InterPro"/>
</dbReference>
<comment type="subcellular location">
    <subcellularLocation>
        <location evidence="1 6">Nucleus</location>
    </subcellularLocation>
</comment>
<dbReference type="PANTHER" id="PTHR23061:SF12">
    <property type="entry name" value="DNA POLYMERASE ALPHA SUBUNIT B"/>
    <property type="match status" value="1"/>
</dbReference>
<dbReference type="PIRSF" id="PIRSF018300">
    <property type="entry name" value="DNA_pol_alph_2"/>
    <property type="match status" value="1"/>
</dbReference>
<dbReference type="EMBL" id="KB632331">
    <property type="protein sequence ID" value="ERL92624.1"/>
    <property type="molecule type" value="Genomic_DNA"/>
</dbReference>
<evidence type="ECO:0000259" key="7">
    <source>
        <dbReference type="Pfam" id="PF04042"/>
    </source>
</evidence>
<dbReference type="Proteomes" id="UP000030742">
    <property type="component" value="Unassembled WGS sequence"/>
</dbReference>
<proteinExistence type="inferred from homology"/>
<organism evidence="10 11">
    <name type="scientific">Dendroctonus ponderosae</name>
    <name type="common">Mountain pine beetle</name>
    <dbReference type="NCBI Taxonomy" id="77166"/>
    <lineage>
        <taxon>Eukaryota</taxon>
        <taxon>Metazoa</taxon>
        <taxon>Ecdysozoa</taxon>
        <taxon>Arthropoda</taxon>
        <taxon>Hexapoda</taxon>
        <taxon>Insecta</taxon>
        <taxon>Pterygota</taxon>
        <taxon>Neoptera</taxon>
        <taxon>Endopterygota</taxon>
        <taxon>Coleoptera</taxon>
        <taxon>Polyphaga</taxon>
        <taxon>Cucujiformia</taxon>
        <taxon>Curculionidae</taxon>
        <taxon>Scolytinae</taxon>
        <taxon>Dendroctonus</taxon>
    </lineage>
</organism>
<name>U4UF70_DENPD</name>
<dbReference type="InterPro" id="IPR013627">
    <property type="entry name" value="Pol_alpha_B_N"/>
</dbReference>
<dbReference type="InterPro" id="IPR054300">
    <property type="entry name" value="OB_DPOA2"/>
</dbReference>
<protein>
    <recommendedName>
        <fullName evidence="3 6">DNA polymerase alpha subunit B</fullName>
    </recommendedName>
</protein>
<comment type="similarity">
    <text evidence="2 6">Belongs to the DNA polymerase alpha subunit B family.</text>
</comment>
<evidence type="ECO:0000259" key="9">
    <source>
        <dbReference type="Pfam" id="PF22062"/>
    </source>
</evidence>
<dbReference type="GO" id="GO:0005658">
    <property type="term" value="C:alpha DNA polymerase:primase complex"/>
    <property type="evidence" value="ECO:0007669"/>
    <property type="project" value="TreeGrafter"/>
</dbReference>
<evidence type="ECO:0000259" key="8">
    <source>
        <dbReference type="Pfam" id="PF08418"/>
    </source>
</evidence>
<evidence type="ECO:0000256" key="4">
    <source>
        <dbReference type="ARBA" id="ARBA00022705"/>
    </source>
</evidence>
<accession>U4UF70</accession>
<reference evidence="10 11" key="1">
    <citation type="journal article" date="2013" name="Genome Biol.">
        <title>Draft genome of the mountain pine beetle, Dendroctonus ponderosae Hopkins, a major forest pest.</title>
        <authorList>
            <person name="Keeling C.I."/>
            <person name="Yuen M.M."/>
            <person name="Liao N.Y."/>
            <person name="Docking T.R."/>
            <person name="Chan S.K."/>
            <person name="Taylor G.A."/>
            <person name="Palmquist D.L."/>
            <person name="Jackman S.D."/>
            <person name="Nguyen A."/>
            <person name="Li M."/>
            <person name="Henderson H."/>
            <person name="Janes J.K."/>
            <person name="Zhao Y."/>
            <person name="Pandoh P."/>
            <person name="Moore R."/>
            <person name="Sperling F.A."/>
            <person name="Huber D.P."/>
            <person name="Birol I."/>
            <person name="Jones S.J."/>
            <person name="Bohlmann J."/>
        </authorList>
    </citation>
    <scope>NUCLEOTIDE SEQUENCE</scope>
</reference>
<evidence type="ECO:0000256" key="1">
    <source>
        <dbReference type="ARBA" id="ARBA00004123"/>
    </source>
</evidence>
<comment type="function">
    <text evidence="6">Accessory subunit of the DNA polymerase alpha complex (also known as the alpha DNA polymerase-primase complex) which plays an essential role in the initiation of DNA synthesis.</text>
</comment>
<dbReference type="AlphaFoldDB" id="U4UF70"/>
<keyword evidence="5 6" id="KW-0539">Nucleus</keyword>
<evidence type="ECO:0000256" key="2">
    <source>
        <dbReference type="ARBA" id="ARBA00007299"/>
    </source>
</evidence>